<comment type="caution">
    <text evidence="2">The sequence shown here is derived from an EMBL/GenBank/DDBJ whole genome shotgun (WGS) entry which is preliminary data.</text>
</comment>
<dbReference type="InterPro" id="IPR036291">
    <property type="entry name" value="NAD(P)-bd_dom_sf"/>
</dbReference>
<dbReference type="Gene3D" id="3.40.50.720">
    <property type="entry name" value="NAD(P)-binding Rossmann-like Domain"/>
    <property type="match status" value="1"/>
</dbReference>
<evidence type="ECO:0000259" key="1">
    <source>
        <dbReference type="Pfam" id="PF05368"/>
    </source>
</evidence>
<evidence type="ECO:0000313" key="3">
    <source>
        <dbReference type="Proteomes" id="UP000052013"/>
    </source>
</evidence>
<sequence length="288" mass="32012">MNYAVTGSTGHFGKYAVPYLQKLVKPQDTVIALARNVEKAKRLYPKGVDVRPGTYEDSEQLIESLKGVDKLLLISSQPGAAMSRIDQHKNVVEAAKKAGVKFIAYTSFPHADTTEAPLAADHKTTESLINKSGIAHSFLRNNWYLEDELSFIEGTHNGEPFVYSAGDGQVGWAPEELYAQAAVTVLTNDQPKEIYEFTGPMHSYTDLADALQKVTGKQFEIASVSDDEFMANLRKYVPDQVDAMMTMIQKMIRNHNLEEETTDLPDVLQKPVPSLEEQIRALTETSTK</sequence>
<dbReference type="Pfam" id="PF05368">
    <property type="entry name" value="NmrA"/>
    <property type="match status" value="1"/>
</dbReference>
<dbReference type="InterPro" id="IPR052718">
    <property type="entry name" value="NmrA-type_oxidoreductase"/>
</dbReference>
<dbReference type="PANTHER" id="PTHR47129:SF1">
    <property type="entry name" value="NMRA-LIKE DOMAIN-CONTAINING PROTEIN"/>
    <property type="match status" value="1"/>
</dbReference>
<organism evidence="2 3">
    <name type="scientific">Lentilactobacillus diolivorans DSM 14421</name>
    <dbReference type="NCBI Taxonomy" id="1423739"/>
    <lineage>
        <taxon>Bacteria</taxon>
        <taxon>Bacillati</taxon>
        <taxon>Bacillota</taxon>
        <taxon>Bacilli</taxon>
        <taxon>Lactobacillales</taxon>
        <taxon>Lactobacillaceae</taxon>
        <taxon>Lentilactobacillus</taxon>
    </lineage>
</organism>
<feature type="domain" description="NmrA-like" evidence="1">
    <location>
        <begin position="4"/>
        <end position="259"/>
    </location>
</feature>
<dbReference type="STRING" id="1423739.FC85_GL000230"/>
<dbReference type="Gene3D" id="3.90.25.10">
    <property type="entry name" value="UDP-galactose 4-epimerase, domain 1"/>
    <property type="match status" value="1"/>
</dbReference>
<dbReference type="RefSeq" id="WP_057864818.1">
    <property type="nucleotide sequence ID" value="NZ_AZEY01000068.1"/>
</dbReference>
<dbReference type="PATRIC" id="fig|1423739.3.peg.241"/>
<dbReference type="SUPFAM" id="SSF51735">
    <property type="entry name" value="NAD(P)-binding Rossmann-fold domains"/>
    <property type="match status" value="1"/>
</dbReference>
<dbReference type="Proteomes" id="UP000052013">
    <property type="component" value="Unassembled WGS sequence"/>
</dbReference>
<reference evidence="2 3" key="1">
    <citation type="journal article" date="2015" name="Genome Announc.">
        <title>Expanding the biotechnology potential of lactobacilli through comparative genomics of 213 strains and associated genera.</title>
        <authorList>
            <person name="Sun Z."/>
            <person name="Harris H.M."/>
            <person name="McCann A."/>
            <person name="Guo C."/>
            <person name="Argimon S."/>
            <person name="Zhang W."/>
            <person name="Yang X."/>
            <person name="Jeffery I.B."/>
            <person name="Cooney J.C."/>
            <person name="Kagawa T.F."/>
            <person name="Liu W."/>
            <person name="Song Y."/>
            <person name="Salvetti E."/>
            <person name="Wrobel A."/>
            <person name="Rasinkangas P."/>
            <person name="Parkhill J."/>
            <person name="Rea M.C."/>
            <person name="O'Sullivan O."/>
            <person name="Ritari J."/>
            <person name="Douillard F.P."/>
            <person name="Paul Ross R."/>
            <person name="Yang R."/>
            <person name="Briner A.E."/>
            <person name="Felis G.E."/>
            <person name="de Vos W.M."/>
            <person name="Barrangou R."/>
            <person name="Klaenhammer T.R."/>
            <person name="Caufield P.W."/>
            <person name="Cui Y."/>
            <person name="Zhang H."/>
            <person name="O'Toole P.W."/>
        </authorList>
    </citation>
    <scope>NUCLEOTIDE SEQUENCE [LARGE SCALE GENOMIC DNA]</scope>
    <source>
        <strain evidence="2 3">DSM 14421</strain>
    </source>
</reference>
<accession>A0A0R1SKK6</accession>
<evidence type="ECO:0000313" key="2">
    <source>
        <dbReference type="EMBL" id="KRL65403.1"/>
    </source>
</evidence>
<protein>
    <submittedName>
        <fullName evidence="2">Nucleoside-diphosphate-sugar epimerase</fullName>
    </submittedName>
</protein>
<proteinExistence type="predicted"/>
<gene>
    <name evidence="2" type="ORF">FC85_GL000230</name>
</gene>
<dbReference type="PANTHER" id="PTHR47129">
    <property type="entry name" value="QUINONE OXIDOREDUCTASE 2"/>
    <property type="match status" value="1"/>
</dbReference>
<dbReference type="CDD" id="cd05269">
    <property type="entry name" value="TMR_SDR_a"/>
    <property type="match status" value="1"/>
</dbReference>
<dbReference type="InterPro" id="IPR008030">
    <property type="entry name" value="NmrA-like"/>
</dbReference>
<name>A0A0R1SKK6_9LACO</name>
<dbReference type="EMBL" id="AZEY01000068">
    <property type="protein sequence ID" value="KRL65403.1"/>
    <property type="molecule type" value="Genomic_DNA"/>
</dbReference>
<dbReference type="AlphaFoldDB" id="A0A0R1SKK6"/>